<reference evidence="3" key="1">
    <citation type="submission" date="2023-06" db="EMBL/GenBank/DDBJ databases">
        <authorList>
            <consortium name="Lawrence Berkeley National Laboratory"/>
            <person name="Ahrendt S."/>
            <person name="Sahu N."/>
            <person name="Indic B."/>
            <person name="Wong-Bajracharya J."/>
            <person name="Merenyi Z."/>
            <person name="Ke H.-M."/>
            <person name="Monk M."/>
            <person name="Kocsube S."/>
            <person name="Drula E."/>
            <person name="Lipzen A."/>
            <person name="Balint B."/>
            <person name="Henrissat B."/>
            <person name="Andreopoulos B."/>
            <person name="Martin F.M."/>
            <person name="Harder C.B."/>
            <person name="Rigling D."/>
            <person name="Ford K.L."/>
            <person name="Foster G.D."/>
            <person name="Pangilinan J."/>
            <person name="Papanicolaou A."/>
            <person name="Barry K."/>
            <person name="LaButti K."/>
            <person name="Viragh M."/>
            <person name="Koriabine M."/>
            <person name="Yan M."/>
            <person name="Riley R."/>
            <person name="Champramary S."/>
            <person name="Plett K.L."/>
            <person name="Tsai I.J."/>
            <person name="Slot J."/>
            <person name="Sipos G."/>
            <person name="Plett J."/>
            <person name="Nagy L.G."/>
            <person name="Grigoriev I.V."/>
        </authorList>
    </citation>
    <scope>NUCLEOTIDE SEQUENCE</scope>
    <source>
        <strain evidence="3">CCBAS 213</strain>
    </source>
</reference>
<sequence>MQKRTAIVTFPAQGGYSKSIALRLAQDGFDIAICGSQTHKALLDDLQQEVSAKGVQCRGYIVNFTSEEDVKGVIDSVVNHFGSLDVMVANLLHFSSVSPLIDTSIDSWDKSFEFNTRSAFLFYKYAAIQMIKQGRGGSIIGSSATSGLQAWVPNLTSFCANAFAIRGLTQSAALELGPHAITVNAFAPDRTTVEKIHQNSQLDVPNLVNTRTPLAQKSGTPEDVAGVVSFLASKEARFITGQTISVNGGLHMT</sequence>
<organism evidence="3 4">
    <name type="scientific">Armillaria tabescens</name>
    <name type="common">Ringless honey mushroom</name>
    <name type="synonym">Agaricus tabescens</name>
    <dbReference type="NCBI Taxonomy" id="1929756"/>
    <lineage>
        <taxon>Eukaryota</taxon>
        <taxon>Fungi</taxon>
        <taxon>Dikarya</taxon>
        <taxon>Basidiomycota</taxon>
        <taxon>Agaricomycotina</taxon>
        <taxon>Agaricomycetes</taxon>
        <taxon>Agaricomycetidae</taxon>
        <taxon>Agaricales</taxon>
        <taxon>Marasmiineae</taxon>
        <taxon>Physalacriaceae</taxon>
        <taxon>Desarmillaria</taxon>
    </lineage>
</organism>
<dbReference type="Pfam" id="PF13561">
    <property type="entry name" value="adh_short_C2"/>
    <property type="match status" value="1"/>
</dbReference>
<proteinExistence type="inferred from homology"/>
<accession>A0AA39JCF5</accession>
<dbReference type="SUPFAM" id="SSF51735">
    <property type="entry name" value="NAD(P)-binding Rossmann-fold domains"/>
    <property type="match status" value="1"/>
</dbReference>
<evidence type="ECO:0000313" key="4">
    <source>
        <dbReference type="Proteomes" id="UP001175211"/>
    </source>
</evidence>
<dbReference type="Proteomes" id="UP001175211">
    <property type="component" value="Unassembled WGS sequence"/>
</dbReference>
<dbReference type="EMBL" id="JAUEPS010000078">
    <property type="protein sequence ID" value="KAK0440196.1"/>
    <property type="molecule type" value="Genomic_DNA"/>
</dbReference>
<evidence type="ECO:0000313" key="3">
    <source>
        <dbReference type="EMBL" id="KAK0440196.1"/>
    </source>
</evidence>
<comment type="caution">
    <text evidence="3">The sequence shown here is derived from an EMBL/GenBank/DDBJ whole genome shotgun (WGS) entry which is preliminary data.</text>
</comment>
<evidence type="ECO:0008006" key="5">
    <source>
        <dbReference type="Google" id="ProtNLM"/>
    </source>
</evidence>
<keyword evidence="4" id="KW-1185">Reference proteome</keyword>
<evidence type="ECO:0000256" key="1">
    <source>
        <dbReference type="ARBA" id="ARBA00006484"/>
    </source>
</evidence>
<dbReference type="PANTHER" id="PTHR24321:SF8">
    <property type="entry name" value="ESTRADIOL 17-BETA-DEHYDROGENASE 8-RELATED"/>
    <property type="match status" value="1"/>
</dbReference>
<name>A0AA39JCF5_ARMTA</name>
<keyword evidence="2" id="KW-0560">Oxidoreductase</keyword>
<dbReference type="InterPro" id="IPR002347">
    <property type="entry name" value="SDR_fam"/>
</dbReference>
<dbReference type="InterPro" id="IPR036291">
    <property type="entry name" value="NAD(P)-bd_dom_sf"/>
</dbReference>
<dbReference type="PANTHER" id="PTHR24321">
    <property type="entry name" value="DEHYDROGENASES, SHORT CHAIN"/>
    <property type="match status" value="1"/>
</dbReference>
<dbReference type="GO" id="GO:0016491">
    <property type="term" value="F:oxidoreductase activity"/>
    <property type="evidence" value="ECO:0007669"/>
    <property type="project" value="UniProtKB-KW"/>
</dbReference>
<dbReference type="GeneID" id="85349553"/>
<dbReference type="PRINTS" id="PR00081">
    <property type="entry name" value="GDHRDH"/>
</dbReference>
<dbReference type="RefSeq" id="XP_060323520.1">
    <property type="nucleotide sequence ID" value="XM_060466005.1"/>
</dbReference>
<comment type="similarity">
    <text evidence="1">Belongs to the short-chain dehydrogenases/reductases (SDR) family.</text>
</comment>
<dbReference type="Gene3D" id="3.40.50.720">
    <property type="entry name" value="NAD(P)-binding Rossmann-like Domain"/>
    <property type="match status" value="1"/>
</dbReference>
<protein>
    <recommendedName>
        <fullName evidence="5">NAD(P)-binding protein</fullName>
    </recommendedName>
</protein>
<gene>
    <name evidence="3" type="ORF">EV420DRAFT_1136281</name>
</gene>
<evidence type="ECO:0000256" key="2">
    <source>
        <dbReference type="ARBA" id="ARBA00023002"/>
    </source>
</evidence>
<dbReference type="AlphaFoldDB" id="A0AA39JCF5"/>